<dbReference type="PANTHER" id="PTHR42855:SF2">
    <property type="entry name" value="DRUG RESISTANCE ABC TRANSPORTER,ATP-BINDING PROTEIN"/>
    <property type="match status" value="1"/>
</dbReference>
<sequence length="492" mass="56205">MSVIQVSDLTFAYEGSYDNIFEHASFQLDTDWRLGFTGRNGRGKTTFMNLLLGKYEYSGTISASVDFEYFPFPVEDKEANTLDIVEGAVPDLQLWELMRELSLLEVSDDVLYRPFASLSNGEQTKVLLAALFLKENSFLLIDEPTNHLDMNARRLVSEYLSRKRGFILVSHDRAFLDRCVDHILSINKTTIEVQKGNFSDWWDNKERRDSYELAENERLRKDIRRLEDSARQKSGWSHEVEKTKNGTRNSGSKLDKGYVGHKAAKMMKRSKSIEQRQQSAIEEKSGLLKDLESSESLKLSPLLYHKSRLVELDNVSIAYGERLICEDISFSVDQGERIALSGKNGSGKSSVLKLICGESLAHTGTLRMGSQLRISYVSQDTSDLKGDLSGYARDCGINESLFKSILRKLDFARVQFEKDMASYSGGQKKKVLIARSLCEKAHLYIWDEPLNFIDVLSRMQIEELLLEYQPTLLFVEHDSEFRRNVATRVIEI</sequence>
<keyword evidence="5" id="KW-0808">Transferase</keyword>
<evidence type="ECO:0000256" key="3">
    <source>
        <dbReference type="SAM" id="MobiDB-lite"/>
    </source>
</evidence>
<organism evidence="5 6">
    <name type="scientific">Paenibacillus stellifer</name>
    <dbReference type="NCBI Taxonomy" id="169760"/>
    <lineage>
        <taxon>Bacteria</taxon>
        <taxon>Bacillati</taxon>
        <taxon>Bacillota</taxon>
        <taxon>Bacilli</taxon>
        <taxon>Bacillales</taxon>
        <taxon>Paenibacillaceae</taxon>
        <taxon>Paenibacillus</taxon>
    </lineage>
</organism>
<dbReference type="InterPro" id="IPR003439">
    <property type="entry name" value="ABC_transporter-like_ATP-bd"/>
</dbReference>
<evidence type="ECO:0000259" key="4">
    <source>
        <dbReference type="PROSITE" id="PS50893"/>
    </source>
</evidence>
<evidence type="ECO:0000256" key="1">
    <source>
        <dbReference type="ARBA" id="ARBA00022741"/>
    </source>
</evidence>
<dbReference type="GO" id="GO:0016887">
    <property type="term" value="F:ATP hydrolysis activity"/>
    <property type="evidence" value="ECO:0007669"/>
    <property type="project" value="InterPro"/>
</dbReference>
<dbReference type="Pfam" id="PF00005">
    <property type="entry name" value="ABC_tran"/>
    <property type="match status" value="2"/>
</dbReference>
<dbReference type="SUPFAM" id="SSF52540">
    <property type="entry name" value="P-loop containing nucleoside triphosphate hydrolases"/>
    <property type="match status" value="2"/>
</dbReference>
<keyword evidence="1" id="KW-0547">Nucleotide-binding</keyword>
<accession>A0A089N425</accession>
<feature type="domain" description="ABC transporter" evidence="4">
    <location>
        <begin position="4"/>
        <end position="213"/>
    </location>
</feature>
<evidence type="ECO:0000313" key="6">
    <source>
        <dbReference type="Proteomes" id="UP000029507"/>
    </source>
</evidence>
<dbReference type="NCBIfam" id="NF000355">
    <property type="entry name" value="ribo_prot_ABC_F"/>
    <property type="match status" value="1"/>
</dbReference>
<dbReference type="NCBIfam" id="NF000167">
    <property type="entry name" value="ABCF_Lsa_all"/>
    <property type="match status" value="1"/>
</dbReference>
<dbReference type="SMART" id="SM00382">
    <property type="entry name" value="AAA"/>
    <property type="match status" value="2"/>
</dbReference>
<dbReference type="InterPro" id="IPR027417">
    <property type="entry name" value="P-loop_NTPase"/>
</dbReference>
<keyword evidence="6" id="KW-1185">Reference proteome</keyword>
<evidence type="ECO:0000313" key="5">
    <source>
        <dbReference type="EMBL" id="AIQ63459.1"/>
    </source>
</evidence>
<name>A0A089N425_9BACL</name>
<dbReference type="OrthoDB" id="9762369at2"/>
<proteinExistence type="predicted"/>
<dbReference type="Proteomes" id="UP000029507">
    <property type="component" value="Chromosome"/>
</dbReference>
<dbReference type="PROSITE" id="PS00211">
    <property type="entry name" value="ABC_TRANSPORTER_1"/>
    <property type="match status" value="1"/>
</dbReference>
<feature type="compositionally biased region" description="Basic and acidic residues" evidence="3">
    <location>
        <begin position="234"/>
        <end position="244"/>
    </location>
</feature>
<dbReference type="STRING" id="169760.PSTEL_10560"/>
<gene>
    <name evidence="5" type="ORF">PSTEL_10560</name>
</gene>
<evidence type="ECO:0000256" key="2">
    <source>
        <dbReference type="ARBA" id="ARBA00022840"/>
    </source>
</evidence>
<dbReference type="EMBL" id="CP009286">
    <property type="protein sequence ID" value="AIQ63459.1"/>
    <property type="molecule type" value="Genomic_DNA"/>
</dbReference>
<dbReference type="RefSeq" id="WP_038695008.1">
    <property type="nucleotide sequence ID" value="NZ_CP009286.1"/>
</dbReference>
<protein>
    <submittedName>
        <fullName evidence="5">Glycosyl transferase family 1</fullName>
    </submittedName>
</protein>
<dbReference type="AlphaFoldDB" id="A0A089N425"/>
<dbReference type="PROSITE" id="PS50893">
    <property type="entry name" value="ABC_TRANSPORTER_2"/>
    <property type="match status" value="2"/>
</dbReference>
<dbReference type="Gene3D" id="3.40.50.300">
    <property type="entry name" value="P-loop containing nucleotide triphosphate hydrolases"/>
    <property type="match status" value="2"/>
</dbReference>
<dbReference type="PANTHER" id="PTHR42855">
    <property type="entry name" value="ABC TRANSPORTER ATP-BINDING SUBUNIT"/>
    <property type="match status" value="1"/>
</dbReference>
<dbReference type="InterPro" id="IPR017871">
    <property type="entry name" value="ABC_transporter-like_CS"/>
</dbReference>
<keyword evidence="2" id="KW-0067">ATP-binding</keyword>
<dbReference type="KEGG" id="pste:PSTEL_10560"/>
<feature type="region of interest" description="Disordered" evidence="3">
    <location>
        <begin position="234"/>
        <end position="256"/>
    </location>
</feature>
<feature type="domain" description="ABC transporter" evidence="4">
    <location>
        <begin position="310"/>
        <end position="492"/>
    </location>
</feature>
<dbReference type="GO" id="GO:0005524">
    <property type="term" value="F:ATP binding"/>
    <property type="evidence" value="ECO:0007669"/>
    <property type="project" value="UniProtKB-KW"/>
</dbReference>
<dbReference type="InterPro" id="IPR003593">
    <property type="entry name" value="AAA+_ATPase"/>
</dbReference>
<dbReference type="InterPro" id="IPR051309">
    <property type="entry name" value="ABCF_ATPase"/>
</dbReference>
<reference evidence="5 6" key="1">
    <citation type="submission" date="2014-08" db="EMBL/GenBank/DDBJ databases">
        <title>Comparative genomics of the Paenibacillus odorifer group.</title>
        <authorList>
            <person name="den Bakker H.C."/>
            <person name="Tsai Y.-C."/>
            <person name="Martin N."/>
            <person name="Korlach J."/>
            <person name="Wiedmann M."/>
        </authorList>
    </citation>
    <scope>NUCLEOTIDE SEQUENCE [LARGE SCALE GENOMIC DNA]</scope>
    <source>
        <strain evidence="5 6">DSM 14472</strain>
    </source>
</reference>
<dbReference type="CDD" id="cd03221">
    <property type="entry name" value="ABCF_EF-3"/>
    <property type="match status" value="2"/>
</dbReference>
<dbReference type="GO" id="GO:0016740">
    <property type="term" value="F:transferase activity"/>
    <property type="evidence" value="ECO:0007669"/>
    <property type="project" value="UniProtKB-KW"/>
</dbReference>
<dbReference type="HOGENOM" id="CLU_000604_36_3_9"/>